<evidence type="ECO:0000313" key="1">
    <source>
        <dbReference type="EMBL" id="TPG31757.1"/>
    </source>
</evidence>
<gene>
    <name evidence="1" type="ORF">EAH80_22825</name>
</gene>
<comment type="caution">
    <text evidence="1">The sequence shown here is derived from an EMBL/GenBank/DDBJ whole genome shotgun (WGS) entry which is preliminary data.</text>
</comment>
<dbReference type="Proteomes" id="UP000320095">
    <property type="component" value="Unassembled WGS sequence"/>
</dbReference>
<reference evidence="1 2" key="1">
    <citation type="journal article" date="2019" name="Environ. Microbiol.">
        <title>Species interactions and distinct microbial communities in high Arctic permafrost affected cryosols are associated with the CH4 and CO2 gas fluxes.</title>
        <authorList>
            <person name="Altshuler I."/>
            <person name="Hamel J."/>
            <person name="Turney S."/>
            <person name="Magnuson E."/>
            <person name="Levesque R."/>
            <person name="Greer C."/>
            <person name="Whyte L.G."/>
        </authorList>
    </citation>
    <scope>NUCLEOTIDE SEQUENCE [LARGE SCALE GENOMIC DNA]</scope>
    <source>
        <strain evidence="1 2">S5.20</strain>
    </source>
</reference>
<organism evidence="1 2">
    <name type="scientific">Mycolicibacterium hodleri</name>
    <dbReference type="NCBI Taxonomy" id="49897"/>
    <lineage>
        <taxon>Bacteria</taxon>
        <taxon>Bacillati</taxon>
        <taxon>Actinomycetota</taxon>
        <taxon>Actinomycetes</taxon>
        <taxon>Mycobacteriales</taxon>
        <taxon>Mycobacteriaceae</taxon>
        <taxon>Mycolicibacterium</taxon>
    </lineage>
</organism>
<keyword evidence="2" id="KW-1185">Reference proteome</keyword>
<protein>
    <submittedName>
        <fullName evidence="1">Uncharacterized protein</fullName>
    </submittedName>
</protein>
<name>A0A502E2J4_9MYCO</name>
<accession>A0A502E2J4</accession>
<dbReference type="EMBL" id="RCZG01000011">
    <property type="protein sequence ID" value="TPG31757.1"/>
    <property type="molecule type" value="Genomic_DNA"/>
</dbReference>
<sequence>MSYSDSLGNAISPYTLGISPAVSFSAKSATGPGTALDGLAVRSAAVLVVTTSAGVSAGSVQLQGSLDNVNWYSLGSAVTTSAASTTTQVVVASAYSRFVRANVATAITGGTVAASVGLSG</sequence>
<dbReference type="RefSeq" id="WP_140696036.1">
    <property type="nucleotide sequence ID" value="NZ_RCZG01000011.1"/>
</dbReference>
<proteinExistence type="predicted"/>
<dbReference type="AlphaFoldDB" id="A0A502E2J4"/>
<evidence type="ECO:0000313" key="2">
    <source>
        <dbReference type="Proteomes" id="UP000320095"/>
    </source>
</evidence>